<evidence type="ECO:0000313" key="6">
    <source>
        <dbReference type="EMBL" id="GBG11734.1"/>
    </source>
</evidence>
<dbReference type="InterPro" id="IPR009057">
    <property type="entry name" value="Homeodomain-like_sf"/>
</dbReference>
<keyword evidence="3" id="KW-0804">Transcription</keyword>
<evidence type="ECO:0000256" key="4">
    <source>
        <dbReference type="SAM" id="Phobius"/>
    </source>
</evidence>
<dbReference type="SUPFAM" id="SSF46689">
    <property type="entry name" value="Homeodomain-like"/>
    <property type="match status" value="1"/>
</dbReference>
<dbReference type="InterPro" id="IPR018060">
    <property type="entry name" value="HTH_AraC"/>
</dbReference>
<keyword evidence="1" id="KW-0805">Transcription regulation</keyword>
<name>A0A2R5F5X1_9BACL</name>
<dbReference type="GO" id="GO:0003700">
    <property type="term" value="F:DNA-binding transcription factor activity"/>
    <property type="evidence" value="ECO:0007669"/>
    <property type="project" value="InterPro"/>
</dbReference>
<evidence type="ECO:0000256" key="1">
    <source>
        <dbReference type="ARBA" id="ARBA00023015"/>
    </source>
</evidence>
<keyword evidence="7" id="KW-1185">Reference proteome</keyword>
<keyword evidence="4" id="KW-0812">Transmembrane</keyword>
<keyword evidence="4" id="KW-1133">Transmembrane helix</keyword>
<keyword evidence="2" id="KW-0238">DNA-binding</keyword>
<dbReference type="Proteomes" id="UP000245202">
    <property type="component" value="Unassembled WGS sequence"/>
</dbReference>
<comment type="caution">
    <text evidence="6">The sequence shown here is derived from an EMBL/GenBank/DDBJ whole genome shotgun (WGS) entry which is preliminary data.</text>
</comment>
<feature type="transmembrane region" description="Helical" evidence="4">
    <location>
        <begin position="12"/>
        <end position="33"/>
    </location>
</feature>
<feature type="transmembrane region" description="Helical" evidence="4">
    <location>
        <begin position="260"/>
        <end position="281"/>
    </location>
</feature>
<dbReference type="AlphaFoldDB" id="A0A2R5F5X1"/>
<accession>A0A2R5F5X1</accession>
<evidence type="ECO:0000313" key="7">
    <source>
        <dbReference type="Proteomes" id="UP000245202"/>
    </source>
</evidence>
<dbReference type="SMART" id="SM00342">
    <property type="entry name" value="HTH_ARAC"/>
    <property type="match status" value="1"/>
</dbReference>
<evidence type="ECO:0000256" key="2">
    <source>
        <dbReference type="ARBA" id="ARBA00023125"/>
    </source>
</evidence>
<evidence type="ECO:0000256" key="3">
    <source>
        <dbReference type="ARBA" id="ARBA00023163"/>
    </source>
</evidence>
<gene>
    <name evidence="6" type="ORF">PAT3040_06579</name>
</gene>
<dbReference type="PROSITE" id="PS01124">
    <property type="entry name" value="HTH_ARAC_FAMILY_2"/>
    <property type="match status" value="1"/>
</dbReference>
<evidence type="ECO:0000259" key="5">
    <source>
        <dbReference type="PROSITE" id="PS01124"/>
    </source>
</evidence>
<dbReference type="Gene3D" id="1.10.10.60">
    <property type="entry name" value="Homeodomain-like"/>
    <property type="match status" value="2"/>
</dbReference>
<dbReference type="PANTHER" id="PTHR43280:SF28">
    <property type="entry name" value="HTH-TYPE TRANSCRIPTIONAL ACTIVATOR RHAS"/>
    <property type="match status" value="1"/>
</dbReference>
<keyword evidence="4" id="KW-0472">Membrane</keyword>
<dbReference type="GO" id="GO:0043565">
    <property type="term" value="F:sequence-specific DNA binding"/>
    <property type="evidence" value="ECO:0007669"/>
    <property type="project" value="InterPro"/>
</dbReference>
<organism evidence="6 7">
    <name type="scientific">Paenibacillus agaridevorans</name>
    <dbReference type="NCBI Taxonomy" id="171404"/>
    <lineage>
        <taxon>Bacteria</taxon>
        <taxon>Bacillati</taxon>
        <taxon>Bacillota</taxon>
        <taxon>Bacilli</taxon>
        <taxon>Bacillales</taxon>
        <taxon>Paenibacillaceae</taxon>
        <taxon>Paenibacillus</taxon>
    </lineage>
</organism>
<reference evidence="6 7" key="1">
    <citation type="submission" date="2017-08" db="EMBL/GenBank/DDBJ databases">
        <title>Substantial Increase in Enzyme Production by Combined Drug-Resistance Mutations in Paenibacillus agaridevorans.</title>
        <authorList>
            <person name="Tanaka Y."/>
            <person name="Funane K."/>
            <person name="Hosaka T."/>
            <person name="Shiwa Y."/>
            <person name="Fujita N."/>
            <person name="Miyazaki T."/>
            <person name="Yoshikawa H."/>
            <person name="Murakami K."/>
            <person name="Kasahara K."/>
            <person name="Inaoka T."/>
            <person name="Hiraga Y."/>
            <person name="Ochi K."/>
        </authorList>
    </citation>
    <scope>NUCLEOTIDE SEQUENCE [LARGE SCALE GENOMIC DNA]</scope>
    <source>
        <strain evidence="6 7">T-3040</strain>
    </source>
</reference>
<dbReference type="PANTHER" id="PTHR43280">
    <property type="entry name" value="ARAC-FAMILY TRANSCRIPTIONAL REGULATOR"/>
    <property type="match status" value="1"/>
</dbReference>
<feature type="domain" description="HTH araC/xylS-type" evidence="5">
    <location>
        <begin position="627"/>
        <end position="726"/>
    </location>
</feature>
<sequence>MKPNRIFVKMIFSYLPIFYSVVVIIFVVSTVLIHESSQKQTLKTKQALANHAVAILEQTFKSIDGSVINEIDQNEDLRKYLYTKDRFEKYYYANKVSDAFNALVVNNKWINSVYLYSIADETVISSSISTRVEAFGDEAFIRALSSDTFPVGWTNKREYKELEYDRLVSVFSIVKPFPLFTAEKGYIVVNVNVGTVQQLLNEMTNSDVGSLNLYDKEGLPLFGEQGKDMLLVRSDYLGWSVGTSIGQSGSLAWASTISMWWIVFGLCAVLMGTLAIIFISFKQSKPIEEISRQILSYVDQAFGKKKKDRNDDFKFIQSALQHLIKDSSQSKQHLKENINFRRQQLFQELMNADDANARPRWSQELHELGHSGDYDAISIFVIEIDNYSVFSSRYVERDQDLMKFAISCVVKEVFEAEGVEVWTNWMNQQQAASIAFLGREHLQTLSDCWRELQSWIGQNLKLTVTLGVTETLENADHLHVSFHKALNALDYKSVYGSNAVIAYENIDAKGQGEVFEHLLVIRSIGHSFREGDPKWSSTLDELIGTMRERSYSRTNISNLLQYLVYQLYKDISGLPLQGEDPIKRLNEAADAVETIEDIEGPFKAALEELAERIYAFRGKQSNKSIVYEAKAYIEDHYDDPDLSLSMLGEKFEIHSSYLSRLFKEEFNENFVDMLARVRIERAKALLENSNDTLQEIAAKVGYTHYFSFSRVFKKLEKMPVSQYRKMMDSQSDHLS</sequence>
<proteinExistence type="predicted"/>
<dbReference type="EMBL" id="BDQX01000430">
    <property type="protein sequence ID" value="GBG11734.1"/>
    <property type="molecule type" value="Genomic_DNA"/>
</dbReference>
<dbReference type="Pfam" id="PF12833">
    <property type="entry name" value="HTH_18"/>
    <property type="match status" value="1"/>
</dbReference>
<protein>
    <recommendedName>
        <fullName evidence="5">HTH araC/xylS-type domain-containing protein</fullName>
    </recommendedName>
</protein>